<reference evidence="2 3" key="1">
    <citation type="submission" date="2016-11" db="EMBL/GenBank/DDBJ databases">
        <authorList>
            <person name="Jaros S."/>
            <person name="Januszkiewicz K."/>
            <person name="Wedrychowicz H."/>
        </authorList>
    </citation>
    <scope>NUCLEOTIDE SEQUENCE [LARGE SCALE GENOMIC DNA]</scope>
    <source>
        <strain evidence="2 3">DSM 43832</strain>
    </source>
</reference>
<dbReference type="PANTHER" id="PTHR43316:SF3">
    <property type="entry name" value="HALOACID DEHALOGENASE, TYPE II (AFU_ORTHOLOGUE AFUA_2G07750)-RELATED"/>
    <property type="match status" value="1"/>
</dbReference>
<protein>
    <submittedName>
        <fullName evidence="2">Putative hydrolase of the HAD superfamily</fullName>
    </submittedName>
</protein>
<proteinExistence type="predicted"/>
<dbReference type="InterPro" id="IPR006439">
    <property type="entry name" value="HAD-SF_hydro_IA"/>
</dbReference>
<dbReference type="STRING" id="1848.SAMN05443637_10133"/>
<dbReference type="AlphaFoldDB" id="A0A1M6N5G0"/>
<evidence type="ECO:0000256" key="1">
    <source>
        <dbReference type="ARBA" id="ARBA00022801"/>
    </source>
</evidence>
<dbReference type="NCBIfam" id="TIGR01509">
    <property type="entry name" value="HAD-SF-IA-v3"/>
    <property type="match status" value="1"/>
</dbReference>
<evidence type="ECO:0000313" key="3">
    <source>
        <dbReference type="Proteomes" id="UP000184363"/>
    </source>
</evidence>
<dbReference type="Gene3D" id="3.40.50.1000">
    <property type="entry name" value="HAD superfamily/HAD-like"/>
    <property type="match status" value="1"/>
</dbReference>
<evidence type="ECO:0000313" key="2">
    <source>
        <dbReference type="EMBL" id="SHJ90872.1"/>
    </source>
</evidence>
<dbReference type="NCBIfam" id="TIGR01549">
    <property type="entry name" value="HAD-SF-IA-v1"/>
    <property type="match status" value="1"/>
</dbReference>
<keyword evidence="1 2" id="KW-0378">Hydrolase</keyword>
<dbReference type="InterPro" id="IPR036412">
    <property type="entry name" value="HAD-like_sf"/>
</dbReference>
<dbReference type="Pfam" id="PF00702">
    <property type="entry name" value="Hydrolase"/>
    <property type="match status" value="1"/>
</dbReference>
<keyword evidence="3" id="KW-1185">Reference proteome</keyword>
<dbReference type="EMBL" id="FRAP01000001">
    <property type="protein sequence ID" value="SHJ90872.1"/>
    <property type="molecule type" value="Genomic_DNA"/>
</dbReference>
<dbReference type="SFLD" id="SFLDS00003">
    <property type="entry name" value="Haloacid_Dehalogenase"/>
    <property type="match status" value="1"/>
</dbReference>
<dbReference type="Proteomes" id="UP000184363">
    <property type="component" value="Unassembled WGS sequence"/>
</dbReference>
<name>A0A1M6N5G0_PSETH</name>
<gene>
    <name evidence="2" type="ORF">SAMN05443637_10133</name>
</gene>
<dbReference type="InterPro" id="IPR051540">
    <property type="entry name" value="S-2-haloacid_dehalogenase"/>
</dbReference>
<dbReference type="GO" id="GO:0016787">
    <property type="term" value="F:hydrolase activity"/>
    <property type="evidence" value="ECO:0007669"/>
    <property type="project" value="UniProtKB-KW"/>
</dbReference>
<dbReference type="SUPFAM" id="SSF56784">
    <property type="entry name" value="HAD-like"/>
    <property type="match status" value="1"/>
</dbReference>
<dbReference type="OrthoDB" id="9795007at2"/>
<organism evidence="2 3">
    <name type="scientific">Pseudonocardia thermophila</name>
    <dbReference type="NCBI Taxonomy" id="1848"/>
    <lineage>
        <taxon>Bacteria</taxon>
        <taxon>Bacillati</taxon>
        <taxon>Actinomycetota</taxon>
        <taxon>Actinomycetes</taxon>
        <taxon>Pseudonocardiales</taxon>
        <taxon>Pseudonocardiaceae</taxon>
        <taxon>Pseudonocardia</taxon>
    </lineage>
</organism>
<sequence>MARFRAIVFDFYGTLTPGRTGAQQLAARAAQAAALGIDPHVFDAELTATVDERFRGAGGSIEGSLAWLARRLGVEPEPAALREAARVRLSAERRFGQPRPEAVAVLTAVRARGLAVGLVSDCSAELPAYYPQLPIAPLVDAPVFSFVHGVRKPDPRIFTACCAALDVDPADCLYVGDGGSNELPGARAVGMHAVHLAVPGEQHGVVYGRHETWDGPRIAALPQVLDLLD</sequence>
<dbReference type="PRINTS" id="PR00413">
    <property type="entry name" value="HADHALOGNASE"/>
</dbReference>
<dbReference type="InterPro" id="IPR023214">
    <property type="entry name" value="HAD_sf"/>
</dbReference>
<dbReference type="RefSeq" id="WP_159444831.1">
    <property type="nucleotide sequence ID" value="NZ_CALGVN010000007.1"/>
</dbReference>
<dbReference type="SFLD" id="SFLDG01129">
    <property type="entry name" value="C1.5:_HAD__Beta-PGM__Phosphata"/>
    <property type="match status" value="1"/>
</dbReference>
<dbReference type="PANTHER" id="PTHR43316">
    <property type="entry name" value="HYDROLASE, HALOACID DELAHOGENASE-RELATED"/>
    <property type="match status" value="1"/>
</dbReference>
<accession>A0A1M6N5G0</accession>